<organism evidence="2">
    <name type="scientific">Laccaria bicolor (strain S238N-H82 / ATCC MYA-4686)</name>
    <name type="common">Bicoloured deceiver</name>
    <name type="synonym">Laccaria laccata var. bicolor</name>
    <dbReference type="NCBI Taxonomy" id="486041"/>
    <lineage>
        <taxon>Eukaryota</taxon>
        <taxon>Fungi</taxon>
        <taxon>Dikarya</taxon>
        <taxon>Basidiomycota</taxon>
        <taxon>Agaricomycotina</taxon>
        <taxon>Agaricomycetes</taxon>
        <taxon>Agaricomycetidae</taxon>
        <taxon>Agaricales</taxon>
        <taxon>Agaricineae</taxon>
        <taxon>Hydnangiaceae</taxon>
        <taxon>Laccaria</taxon>
    </lineage>
</organism>
<dbReference type="EMBL" id="DS547747">
    <property type="protein sequence ID" value="EDQ97989.1"/>
    <property type="molecule type" value="Genomic_DNA"/>
</dbReference>
<dbReference type="InParanoid" id="B0E592"/>
<dbReference type="AlphaFoldDB" id="B0E592"/>
<accession>B0E592</accession>
<keyword evidence="2" id="KW-1185">Reference proteome</keyword>
<dbReference type="HOGENOM" id="CLU_061607_0_0_1"/>
<dbReference type="KEGG" id="lbc:LACBIDRAFT_336364"/>
<dbReference type="Proteomes" id="UP000001194">
    <property type="component" value="Unassembled WGS sequence"/>
</dbReference>
<dbReference type="RefSeq" id="XP_001891360.1">
    <property type="nucleotide sequence ID" value="XM_001891325.1"/>
</dbReference>
<feature type="non-terminal residue" evidence="1">
    <location>
        <position position="269"/>
    </location>
</feature>
<dbReference type="OrthoDB" id="3269232at2759"/>
<evidence type="ECO:0000313" key="1">
    <source>
        <dbReference type="EMBL" id="EDQ97989.1"/>
    </source>
</evidence>
<dbReference type="GeneID" id="6087016"/>
<name>B0E592_LACBS</name>
<sequence length="269" mass="29854">FLQIPVPFLWIPVDSSAIPADSGAIPPDSCRFLQIPLDSCGFLQEWLSMVEDNKMEPSDEPELTSNTSKTSSTSKVSKLDVILEAVESLSQTDIAHIFNTTLTLSSDPMSHTTTQIIPSQSTPTHPLSIEPQTDNEILLLAALQESEACNQILLNCTIELQASNILNKAYCSKLKRHLAHQENKKKDKGKGTLVGDGLPCVLTGDAFYKAVVEFKKAKVAEERDAEMKKDVRAVYAAALKEWQEGEAAQKAEKEEMLMEYRHAVTYWEN</sequence>
<protein>
    <submittedName>
        <fullName evidence="1">Predicted protein</fullName>
    </submittedName>
</protein>
<evidence type="ECO:0000313" key="2">
    <source>
        <dbReference type="Proteomes" id="UP000001194"/>
    </source>
</evidence>
<reference evidence="1 2" key="1">
    <citation type="journal article" date="2008" name="Nature">
        <title>The genome of Laccaria bicolor provides insights into mycorrhizal symbiosis.</title>
        <authorList>
            <person name="Martin F."/>
            <person name="Aerts A."/>
            <person name="Ahren D."/>
            <person name="Brun A."/>
            <person name="Danchin E.G.J."/>
            <person name="Duchaussoy F."/>
            <person name="Gibon J."/>
            <person name="Kohler A."/>
            <person name="Lindquist E."/>
            <person name="Pereda V."/>
            <person name="Salamov A."/>
            <person name="Shapiro H.J."/>
            <person name="Wuyts J."/>
            <person name="Blaudez D."/>
            <person name="Buee M."/>
            <person name="Brokstein P."/>
            <person name="Canbaeck B."/>
            <person name="Cohen D."/>
            <person name="Courty P.E."/>
            <person name="Coutinho P.M."/>
            <person name="Delaruelle C."/>
            <person name="Detter J.C."/>
            <person name="Deveau A."/>
            <person name="DiFazio S."/>
            <person name="Duplessis S."/>
            <person name="Fraissinet-Tachet L."/>
            <person name="Lucic E."/>
            <person name="Frey-Klett P."/>
            <person name="Fourrey C."/>
            <person name="Feussner I."/>
            <person name="Gay G."/>
            <person name="Grimwood J."/>
            <person name="Hoegger P.J."/>
            <person name="Jain P."/>
            <person name="Kilaru S."/>
            <person name="Labbe J."/>
            <person name="Lin Y.C."/>
            <person name="Legue V."/>
            <person name="Le Tacon F."/>
            <person name="Marmeisse R."/>
            <person name="Melayah D."/>
            <person name="Montanini B."/>
            <person name="Muratet M."/>
            <person name="Nehls U."/>
            <person name="Niculita-Hirzel H."/>
            <person name="Oudot-Le Secq M.P."/>
            <person name="Peter M."/>
            <person name="Quesneville H."/>
            <person name="Rajashekar B."/>
            <person name="Reich M."/>
            <person name="Rouhier N."/>
            <person name="Schmutz J."/>
            <person name="Yin T."/>
            <person name="Chalot M."/>
            <person name="Henrissat B."/>
            <person name="Kuees U."/>
            <person name="Lucas S."/>
            <person name="Van de Peer Y."/>
            <person name="Podila G.K."/>
            <person name="Polle A."/>
            <person name="Pukkila P.J."/>
            <person name="Richardson P.M."/>
            <person name="Rouze P."/>
            <person name="Sanders I.R."/>
            <person name="Stajich J.E."/>
            <person name="Tunlid A."/>
            <person name="Tuskan G."/>
            <person name="Grigoriev I.V."/>
        </authorList>
    </citation>
    <scope>NUCLEOTIDE SEQUENCE [LARGE SCALE GENOMIC DNA]</scope>
    <source>
        <strain evidence="2">S238N-H82 / ATCC MYA-4686</strain>
    </source>
</reference>
<proteinExistence type="predicted"/>
<feature type="non-terminal residue" evidence="1">
    <location>
        <position position="1"/>
    </location>
</feature>
<gene>
    <name evidence="1" type="ORF">LACBIDRAFT_336364</name>
</gene>